<accession>A0AAQ3R7Y0</accession>
<keyword evidence="4 6" id="KW-0804">Transcription</keyword>
<evidence type="ECO:0000313" key="7">
    <source>
        <dbReference type="EMBL" id="WPG98454.1"/>
    </source>
</evidence>
<dbReference type="EMBL" id="CP138581">
    <property type="protein sequence ID" value="WPG98454.1"/>
    <property type="molecule type" value="Genomic_DNA"/>
</dbReference>
<keyword evidence="6" id="KW-0010">Activator</keyword>
<protein>
    <recommendedName>
        <fullName evidence="6">Mediator of RNA polymerase II transcription subunit 10</fullName>
    </recommendedName>
    <alternativeName>
        <fullName evidence="6">Mediator complex subunit 10</fullName>
    </alternativeName>
</protein>
<evidence type="ECO:0000256" key="6">
    <source>
        <dbReference type="RuleBase" id="RU364146"/>
    </source>
</evidence>
<evidence type="ECO:0000256" key="4">
    <source>
        <dbReference type="ARBA" id="ARBA00023163"/>
    </source>
</evidence>
<keyword evidence="5 6" id="KW-0539">Nucleus</keyword>
<keyword evidence="8" id="KW-1185">Reference proteome</keyword>
<comment type="similarity">
    <text evidence="2 6">Belongs to the Mediator complex subunit 10 family.</text>
</comment>
<evidence type="ECO:0000256" key="3">
    <source>
        <dbReference type="ARBA" id="ARBA00023015"/>
    </source>
</evidence>
<dbReference type="GO" id="GO:0016592">
    <property type="term" value="C:mediator complex"/>
    <property type="evidence" value="ECO:0007669"/>
    <property type="project" value="InterPro"/>
</dbReference>
<evidence type="ECO:0000256" key="1">
    <source>
        <dbReference type="ARBA" id="ARBA00004123"/>
    </source>
</evidence>
<organism evidence="7 8">
    <name type="scientific">Acrodontium crateriforme</name>
    <dbReference type="NCBI Taxonomy" id="150365"/>
    <lineage>
        <taxon>Eukaryota</taxon>
        <taxon>Fungi</taxon>
        <taxon>Dikarya</taxon>
        <taxon>Ascomycota</taxon>
        <taxon>Pezizomycotina</taxon>
        <taxon>Dothideomycetes</taxon>
        <taxon>Dothideomycetidae</taxon>
        <taxon>Mycosphaerellales</taxon>
        <taxon>Teratosphaeriaceae</taxon>
        <taxon>Acrodontium</taxon>
    </lineage>
</organism>
<gene>
    <name evidence="6" type="primary">MED10</name>
    <name evidence="7" type="ORF">R9X50_00124400</name>
</gene>
<proteinExistence type="inferred from homology"/>
<comment type="subunit">
    <text evidence="6">Component of the Mediator complex.</text>
</comment>
<comment type="subcellular location">
    <subcellularLocation>
        <location evidence="1 6">Nucleus</location>
    </subcellularLocation>
</comment>
<dbReference type="GO" id="GO:0006357">
    <property type="term" value="P:regulation of transcription by RNA polymerase II"/>
    <property type="evidence" value="ECO:0007669"/>
    <property type="project" value="InterPro"/>
</dbReference>
<dbReference type="Proteomes" id="UP001303373">
    <property type="component" value="Chromosome 2"/>
</dbReference>
<dbReference type="AlphaFoldDB" id="A0AAQ3R7Y0"/>
<keyword evidence="3 6" id="KW-0805">Transcription regulation</keyword>
<sequence length="138" mass="15634">MAATTLDDVDVQLRAIISNLYLLIVQAHDHQGPGTQQVMTTEIKRLLENLIRLSQSAQRLPVYLPLDIIEYVEASRNPDIYTREFVELVMKQNQQLKGRSEAFADFRDIFAREIMGAIPDIKHDVKQIAEASGGKVEV</sequence>
<evidence type="ECO:0000313" key="8">
    <source>
        <dbReference type="Proteomes" id="UP001303373"/>
    </source>
</evidence>
<evidence type="ECO:0000256" key="2">
    <source>
        <dbReference type="ARBA" id="ARBA00005389"/>
    </source>
</evidence>
<comment type="function">
    <text evidence="6">Component of the Mediator complex, a coactivator involved in the regulated transcription of nearly all RNA polymerase II-dependent genes. Mediator functions as a bridge to convey information from gene-specific regulatory proteins to the basal RNA polymerase II transcription machinery. Mediator is recruited to promoters by direct interactions with regulatory proteins and serves as a scaffold for the assembly of a functional preinitiation complex with RNA polymerase II and the general transcription factors.</text>
</comment>
<evidence type="ECO:0000256" key="5">
    <source>
        <dbReference type="ARBA" id="ARBA00023242"/>
    </source>
</evidence>
<dbReference type="GO" id="GO:0003712">
    <property type="term" value="F:transcription coregulator activity"/>
    <property type="evidence" value="ECO:0007669"/>
    <property type="project" value="InterPro"/>
</dbReference>
<dbReference type="InterPro" id="IPR019145">
    <property type="entry name" value="Mediator_Med10"/>
</dbReference>
<reference evidence="7 8" key="1">
    <citation type="submission" date="2023-11" db="EMBL/GenBank/DDBJ databases">
        <title>An acidophilic fungus is an integral part of prey digestion in a carnivorous sundew plant.</title>
        <authorList>
            <person name="Tsai I.J."/>
        </authorList>
    </citation>
    <scope>NUCLEOTIDE SEQUENCE [LARGE SCALE GENOMIC DNA]</scope>
    <source>
        <strain evidence="7">169a</strain>
    </source>
</reference>
<name>A0AAQ3R7Y0_9PEZI</name>
<dbReference type="Pfam" id="PF09748">
    <property type="entry name" value="Med10"/>
    <property type="match status" value="1"/>
</dbReference>